<evidence type="ECO:0000256" key="1">
    <source>
        <dbReference type="SAM" id="MobiDB-lite"/>
    </source>
</evidence>
<dbReference type="EMBL" id="JACASE010000013">
    <property type="protein sequence ID" value="KAF6418789.1"/>
    <property type="molecule type" value="Genomic_DNA"/>
</dbReference>
<gene>
    <name evidence="2" type="ORF">HJG63_008811</name>
</gene>
<proteinExistence type="predicted"/>
<organism evidence="2 3">
    <name type="scientific">Rousettus aegyptiacus</name>
    <name type="common">Egyptian fruit bat</name>
    <name type="synonym">Pteropus aegyptiacus</name>
    <dbReference type="NCBI Taxonomy" id="9407"/>
    <lineage>
        <taxon>Eukaryota</taxon>
        <taxon>Metazoa</taxon>
        <taxon>Chordata</taxon>
        <taxon>Craniata</taxon>
        <taxon>Vertebrata</taxon>
        <taxon>Euteleostomi</taxon>
        <taxon>Mammalia</taxon>
        <taxon>Eutheria</taxon>
        <taxon>Laurasiatheria</taxon>
        <taxon>Chiroptera</taxon>
        <taxon>Yinpterochiroptera</taxon>
        <taxon>Pteropodoidea</taxon>
        <taxon>Pteropodidae</taxon>
        <taxon>Rousettinae</taxon>
        <taxon>Rousettus</taxon>
    </lineage>
</organism>
<name>A0A7J8D765_ROUAE</name>
<evidence type="ECO:0000313" key="3">
    <source>
        <dbReference type="Proteomes" id="UP000593571"/>
    </source>
</evidence>
<reference evidence="2 3" key="1">
    <citation type="journal article" date="2020" name="Nature">
        <title>Six reference-quality genomes reveal evolution of bat adaptations.</title>
        <authorList>
            <person name="Jebb D."/>
            <person name="Huang Z."/>
            <person name="Pippel M."/>
            <person name="Hughes G.M."/>
            <person name="Lavrichenko K."/>
            <person name="Devanna P."/>
            <person name="Winkler S."/>
            <person name="Jermiin L.S."/>
            <person name="Skirmuntt E.C."/>
            <person name="Katzourakis A."/>
            <person name="Burkitt-Gray L."/>
            <person name="Ray D.A."/>
            <person name="Sullivan K.A.M."/>
            <person name="Roscito J.G."/>
            <person name="Kirilenko B.M."/>
            <person name="Davalos L.M."/>
            <person name="Corthals A.P."/>
            <person name="Power M.L."/>
            <person name="Jones G."/>
            <person name="Ransome R.D."/>
            <person name="Dechmann D.K.N."/>
            <person name="Locatelli A.G."/>
            <person name="Puechmaille S.J."/>
            <person name="Fedrigo O."/>
            <person name="Jarvis E.D."/>
            <person name="Hiller M."/>
            <person name="Vernes S.C."/>
            <person name="Myers E.W."/>
            <person name="Teeling E.C."/>
        </authorList>
    </citation>
    <scope>NUCLEOTIDE SEQUENCE [LARGE SCALE GENOMIC DNA]</scope>
    <source>
        <strain evidence="2">MRouAeg1</strain>
        <tissue evidence="2">Muscle</tissue>
    </source>
</reference>
<dbReference type="AlphaFoldDB" id="A0A7J8D765"/>
<sequence length="139" mass="14414">MWVSVSGLRSPRPSSAPDPRPVCAPLLLARFTRSVPAVFQLGLRLPPPALRGSPKPPVPLTLGIRRIALSPSLGKAALCRSGLLAGQVCGRSGRPGPSRCLGVPCGGLPGCRGSASSRLPRLARSDSSRLLPVSEPERA</sequence>
<accession>A0A7J8D765</accession>
<feature type="region of interest" description="Disordered" evidence="1">
    <location>
        <begin position="115"/>
        <end position="139"/>
    </location>
</feature>
<comment type="caution">
    <text evidence="2">The sequence shown here is derived from an EMBL/GenBank/DDBJ whole genome shotgun (WGS) entry which is preliminary data.</text>
</comment>
<keyword evidence="3" id="KW-1185">Reference proteome</keyword>
<evidence type="ECO:0000313" key="2">
    <source>
        <dbReference type="EMBL" id="KAF6418789.1"/>
    </source>
</evidence>
<protein>
    <submittedName>
        <fullName evidence="2">Uncharacterized protein</fullName>
    </submittedName>
</protein>
<dbReference type="Proteomes" id="UP000593571">
    <property type="component" value="Unassembled WGS sequence"/>
</dbReference>